<feature type="region of interest" description="Disordered" evidence="1">
    <location>
        <begin position="46"/>
        <end position="96"/>
    </location>
</feature>
<evidence type="ECO:0000313" key="3">
    <source>
        <dbReference type="Proteomes" id="UP000799324"/>
    </source>
</evidence>
<dbReference type="AlphaFoldDB" id="A0A6A6TMB7"/>
<dbReference type="EMBL" id="MU004302">
    <property type="protein sequence ID" value="KAF2660058.1"/>
    <property type="molecule type" value="Genomic_DNA"/>
</dbReference>
<feature type="region of interest" description="Disordered" evidence="1">
    <location>
        <begin position="306"/>
        <end position="359"/>
    </location>
</feature>
<accession>A0A6A6TMB7</accession>
<proteinExistence type="predicted"/>
<organism evidence="2 3">
    <name type="scientific">Lophiostoma macrostomum CBS 122681</name>
    <dbReference type="NCBI Taxonomy" id="1314788"/>
    <lineage>
        <taxon>Eukaryota</taxon>
        <taxon>Fungi</taxon>
        <taxon>Dikarya</taxon>
        <taxon>Ascomycota</taxon>
        <taxon>Pezizomycotina</taxon>
        <taxon>Dothideomycetes</taxon>
        <taxon>Pleosporomycetidae</taxon>
        <taxon>Pleosporales</taxon>
        <taxon>Lophiostomataceae</taxon>
        <taxon>Lophiostoma</taxon>
    </lineage>
</organism>
<name>A0A6A6TMB7_9PLEO</name>
<dbReference type="Proteomes" id="UP000799324">
    <property type="component" value="Unassembled WGS sequence"/>
</dbReference>
<sequence length="359" mass="40551">MLYSLCALILETSIHRHYMKKMMMMMMRASNWEKATPSRVGMKTLVANSVKRKSGTVRNDSDEDSPDTDDSLSEDDDIVRPSGRASRKEPEEVDDPAGYEWKLREIEKLRPSITQTQYAFGLCRQSATKVLRADQQQYGKMQAIRKLRDRRSVESLLMLHRLEIASNHHFTFVDAFSCSRRGIELTPYVKPAGKRPDFSALCAAALLLIRSVDGFPHDVPSVTGLCHLVEEKYGVKTLILFQYGKIFDAIRPYRMVAVRGLGDVADIDARTLLDYLQGTTHDKQAEALERIWKRLVPAKGGIDKDDIDGGHGIQDRNTHPPAGQLGAKETTSKSRYGQNKKRAMAKQQMNPQGTKRGKR</sequence>
<feature type="compositionally biased region" description="Acidic residues" evidence="1">
    <location>
        <begin position="61"/>
        <end position="77"/>
    </location>
</feature>
<evidence type="ECO:0000313" key="2">
    <source>
        <dbReference type="EMBL" id="KAF2660058.1"/>
    </source>
</evidence>
<feature type="compositionally biased region" description="Basic and acidic residues" evidence="1">
    <location>
        <begin position="306"/>
        <end position="318"/>
    </location>
</feature>
<reference evidence="2" key="1">
    <citation type="journal article" date="2020" name="Stud. Mycol.">
        <title>101 Dothideomycetes genomes: a test case for predicting lifestyles and emergence of pathogens.</title>
        <authorList>
            <person name="Haridas S."/>
            <person name="Albert R."/>
            <person name="Binder M."/>
            <person name="Bloem J."/>
            <person name="Labutti K."/>
            <person name="Salamov A."/>
            <person name="Andreopoulos B."/>
            <person name="Baker S."/>
            <person name="Barry K."/>
            <person name="Bills G."/>
            <person name="Bluhm B."/>
            <person name="Cannon C."/>
            <person name="Castanera R."/>
            <person name="Culley D."/>
            <person name="Daum C."/>
            <person name="Ezra D."/>
            <person name="Gonzalez J."/>
            <person name="Henrissat B."/>
            <person name="Kuo A."/>
            <person name="Liang C."/>
            <person name="Lipzen A."/>
            <person name="Lutzoni F."/>
            <person name="Magnuson J."/>
            <person name="Mondo S."/>
            <person name="Nolan M."/>
            <person name="Ohm R."/>
            <person name="Pangilinan J."/>
            <person name="Park H.-J."/>
            <person name="Ramirez L."/>
            <person name="Alfaro M."/>
            <person name="Sun H."/>
            <person name="Tritt A."/>
            <person name="Yoshinaga Y."/>
            <person name="Zwiers L.-H."/>
            <person name="Turgeon B."/>
            <person name="Goodwin S."/>
            <person name="Spatafora J."/>
            <person name="Crous P."/>
            <person name="Grigoriev I."/>
        </authorList>
    </citation>
    <scope>NUCLEOTIDE SEQUENCE</scope>
    <source>
        <strain evidence="2">CBS 122681</strain>
    </source>
</reference>
<gene>
    <name evidence="2" type="ORF">K491DRAFT_754919</name>
</gene>
<evidence type="ECO:0000256" key="1">
    <source>
        <dbReference type="SAM" id="MobiDB-lite"/>
    </source>
</evidence>
<protein>
    <submittedName>
        <fullName evidence="2">Uncharacterized protein</fullName>
    </submittedName>
</protein>
<keyword evidence="3" id="KW-1185">Reference proteome</keyword>